<keyword evidence="2" id="KW-0547">Nucleotide-binding</keyword>
<dbReference type="Gene3D" id="3.80.10.10">
    <property type="entry name" value="Ribonuclease Inhibitor"/>
    <property type="match status" value="1"/>
</dbReference>
<evidence type="ECO:0000259" key="5">
    <source>
        <dbReference type="Pfam" id="PF00931"/>
    </source>
</evidence>
<evidence type="ECO:0000313" key="6">
    <source>
        <dbReference type="EMBL" id="RHN47664.1"/>
    </source>
</evidence>
<dbReference type="SUPFAM" id="SSF52540">
    <property type="entry name" value="P-loop containing nucleoside triphosphate hydrolases"/>
    <property type="match status" value="1"/>
</dbReference>
<keyword evidence="4" id="KW-0067">ATP-binding</keyword>
<dbReference type="InterPro" id="IPR027417">
    <property type="entry name" value="P-loop_NTPase"/>
</dbReference>
<dbReference type="Pfam" id="PF00931">
    <property type="entry name" value="NB-ARC"/>
    <property type="match status" value="1"/>
</dbReference>
<dbReference type="AlphaFoldDB" id="A0A396H7G8"/>
<name>A0A396H7G8_MEDTR</name>
<feature type="domain" description="NB-ARC" evidence="5">
    <location>
        <begin position="3"/>
        <end position="72"/>
    </location>
</feature>
<dbReference type="PRINTS" id="PR00364">
    <property type="entry name" value="DISEASERSIST"/>
</dbReference>
<dbReference type="InterPro" id="IPR050905">
    <property type="entry name" value="Plant_NBS-LRR"/>
</dbReference>
<gene>
    <name evidence="6" type="ORF">MtrunA17_Chr7g0255411</name>
</gene>
<dbReference type="PANTHER" id="PTHR33463">
    <property type="entry name" value="NB-ARC DOMAIN-CONTAINING PROTEIN-RELATED"/>
    <property type="match status" value="1"/>
</dbReference>
<organism evidence="6">
    <name type="scientific">Medicago truncatula</name>
    <name type="common">Barrel medic</name>
    <name type="synonym">Medicago tribuloides</name>
    <dbReference type="NCBI Taxonomy" id="3880"/>
    <lineage>
        <taxon>Eukaryota</taxon>
        <taxon>Viridiplantae</taxon>
        <taxon>Streptophyta</taxon>
        <taxon>Embryophyta</taxon>
        <taxon>Tracheophyta</taxon>
        <taxon>Spermatophyta</taxon>
        <taxon>Magnoliopsida</taxon>
        <taxon>eudicotyledons</taxon>
        <taxon>Gunneridae</taxon>
        <taxon>Pentapetalae</taxon>
        <taxon>rosids</taxon>
        <taxon>fabids</taxon>
        <taxon>Fabales</taxon>
        <taxon>Fabaceae</taxon>
        <taxon>Papilionoideae</taxon>
        <taxon>50 kb inversion clade</taxon>
        <taxon>NPAAA clade</taxon>
        <taxon>Hologalegina</taxon>
        <taxon>IRL clade</taxon>
        <taxon>Trifolieae</taxon>
        <taxon>Medicago</taxon>
    </lineage>
</organism>
<evidence type="ECO:0000256" key="1">
    <source>
        <dbReference type="ARBA" id="ARBA00008894"/>
    </source>
</evidence>
<protein>
    <submittedName>
        <fullName evidence="6">Putative P-loop containing nucleoside triphosphate hydrolase, leucine-rich repeat domain, L</fullName>
    </submittedName>
</protein>
<dbReference type="PANTHER" id="PTHR33463:SF105">
    <property type="entry name" value="AND NB-ARC DOMAIN DISEASE RESISTANCE PROTEIN, PUTATIVE-RELATED"/>
    <property type="match status" value="1"/>
</dbReference>
<evidence type="ECO:0000256" key="4">
    <source>
        <dbReference type="ARBA" id="ARBA00022840"/>
    </source>
</evidence>
<proteinExistence type="inferred from homology"/>
<evidence type="ECO:0000256" key="3">
    <source>
        <dbReference type="ARBA" id="ARBA00022821"/>
    </source>
</evidence>
<comment type="similarity">
    <text evidence="1">Belongs to the disease resistance NB-LRR family.</text>
</comment>
<dbReference type="Gene3D" id="1.10.8.430">
    <property type="entry name" value="Helical domain of apoptotic protease-activating factors"/>
    <property type="match status" value="1"/>
</dbReference>
<dbReference type="GO" id="GO:0005524">
    <property type="term" value="F:ATP binding"/>
    <property type="evidence" value="ECO:0007669"/>
    <property type="project" value="UniProtKB-KW"/>
</dbReference>
<dbReference type="GO" id="GO:0006952">
    <property type="term" value="P:defense response"/>
    <property type="evidence" value="ECO:0007669"/>
    <property type="project" value="UniProtKB-KW"/>
</dbReference>
<keyword evidence="6" id="KW-0378">Hydrolase</keyword>
<dbReference type="Proteomes" id="UP000265566">
    <property type="component" value="Chromosome 7"/>
</dbReference>
<dbReference type="Gene3D" id="3.40.50.300">
    <property type="entry name" value="P-loop containing nucleotide triphosphate hydrolases"/>
    <property type="match status" value="1"/>
</dbReference>
<dbReference type="GO" id="GO:0043531">
    <property type="term" value="F:ADP binding"/>
    <property type="evidence" value="ECO:0007669"/>
    <property type="project" value="InterPro"/>
</dbReference>
<dbReference type="SUPFAM" id="SSF52058">
    <property type="entry name" value="L domain-like"/>
    <property type="match status" value="1"/>
</dbReference>
<comment type="caution">
    <text evidence="6">The sequence shown here is derived from an EMBL/GenBank/DDBJ whole genome shotgun (WGS) entry which is preliminary data.</text>
</comment>
<reference evidence="6" key="1">
    <citation type="journal article" date="2018" name="Nat. Plants">
        <title>Whole-genome landscape of Medicago truncatula symbiotic genes.</title>
        <authorList>
            <person name="Pecrix Y."/>
            <person name="Gamas P."/>
            <person name="Carrere S."/>
        </authorList>
    </citation>
    <scope>NUCLEOTIDE SEQUENCE</scope>
    <source>
        <tissue evidence="6">Leaves</tissue>
    </source>
</reference>
<dbReference type="EMBL" id="PSQE01000007">
    <property type="protein sequence ID" value="RHN47664.1"/>
    <property type="molecule type" value="Genomic_DNA"/>
</dbReference>
<dbReference type="InterPro" id="IPR042197">
    <property type="entry name" value="Apaf_helical"/>
</dbReference>
<dbReference type="Gramene" id="rna42287">
    <property type="protein sequence ID" value="RHN47664.1"/>
    <property type="gene ID" value="gene42287"/>
</dbReference>
<keyword evidence="3" id="KW-0611">Plant defense</keyword>
<dbReference type="InterPro" id="IPR002182">
    <property type="entry name" value="NB-ARC"/>
</dbReference>
<dbReference type="InterPro" id="IPR032675">
    <property type="entry name" value="LRR_dom_sf"/>
</dbReference>
<accession>A0A396H7G8</accession>
<sequence>MRKDKKVLIVLDDVWDILDFECIGLPYLEHEKYCKILLTSRDEKVCKNLGCNVNFQVSVLSEDEAWYLFREMSGGIVDTYDINPIASEVAKECGGLPLAIVTVGRALSNEGKSAWEDALRHLRNFQSSPFSDVGKFVYPSIELSLKFLDSREHKLFLMLCGLYPEDFDIPIESLLCHGFGLGPFKDISASWEARNRVHTLVEDLRRKFLLLDSSVPGCVKMHDIVRNVVISVAFKNAEDKFMVKYTFKSLKEEKLNEINAISLILDDTKELENGLHCPTLKILQVSSKSKEPMFWPELFFQSMSTLKVLSMKNLCIPKLPYLSQASVNLHTLQVEHCDVGDISIIGKELKHLEVLSFAHSNIKELPIEIGNLGSNFTIE</sequence>
<dbReference type="GO" id="GO:0016787">
    <property type="term" value="F:hydrolase activity"/>
    <property type="evidence" value="ECO:0007669"/>
    <property type="project" value="UniProtKB-KW"/>
</dbReference>
<evidence type="ECO:0000256" key="2">
    <source>
        <dbReference type="ARBA" id="ARBA00022741"/>
    </source>
</evidence>